<feature type="domain" description="AAA-ATPase-like" evidence="1">
    <location>
        <begin position="99"/>
        <end position="245"/>
    </location>
</feature>
<sequence>MSKSTEKIYLSKLPHKINLRYSYYNRHFDQPFYVDKTLLIKKLYNDHNHKVIYAPPGFGKTLNMDMARRFFEIEVDKDGKPIELNVNEDKCCLKKVQTRSKNFKLFKGKKIFEDKQFVFNHFGKYPTIHVDFNELVGFNYEEILVQFRKILNETFKQHNYLENSSLWDDTEFNKDIFMKYTVEFASLSELDVKNGLSILAEFLHGYYGKAVYLFIDNLDAPVNSLVYQNTMMNEDVKKTIEFLQGAICQLLEGNKYVERSLSNSCQKFSRLILKDATNVAHYDFMNQQSIREFYGLEEAEVNYLLEKLKRLEDLIKIKENYKGYKTTSSDGRDIEIYHTLFIMNYLKFRRLNVYLPAGNLDKIKELICHAIVRPKIAQIMSEEFVRIKYNNCECLENSGIETLSNILCKGNVVECDDVDLFIQFVTQQGFFHAAEKDDLYLSLGICNRKVYSIIDEILGSIDSEIWDKRYDTLIDKESIENCFPKRTPRVESMIYLKILMNKSGGTSITYSFNNMESNTVSC</sequence>
<dbReference type="Proteomes" id="UP001168972">
    <property type="component" value="Unassembled WGS sequence"/>
</dbReference>
<keyword evidence="3" id="KW-1185">Reference proteome</keyword>
<dbReference type="AlphaFoldDB" id="A0AA39G3G3"/>
<evidence type="ECO:0000313" key="3">
    <source>
        <dbReference type="Proteomes" id="UP001168972"/>
    </source>
</evidence>
<dbReference type="PANTHER" id="PTHR34825">
    <property type="entry name" value="CONSERVED PROTEIN, WITH A WEAK D-GALACTARATE DEHYDRATASE/ALTRONATE HYDROLASE DOMAIN"/>
    <property type="match status" value="1"/>
</dbReference>
<comment type="caution">
    <text evidence="2">The sequence shown here is derived from an EMBL/GenBank/DDBJ whole genome shotgun (WGS) entry which is preliminary data.</text>
</comment>
<reference evidence="2" key="1">
    <citation type="journal article" date="2023" name="bioRxiv">
        <title>Scaffold-level genome assemblies of two parasitoid biocontrol wasps reveal the parthenogenesis mechanism and an associated novel virus.</title>
        <authorList>
            <person name="Inwood S."/>
            <person name="Skelly J."/>
            <person name="Guhlin J."/>
            <person name="Harrop T."/>
            <person name="Goldson S."/>
            <person name="Dearden P."/>
        </authorList>
    </citation>
    <scope>NUCLEOTIDE SEQUENCE</scope>
    <source>
        <strain evidence="2">Lincoln</strain>
        <tissue evidence="2">Whole body</tissue>
    </source>
</reference>
<organism evidence="2 3">
    <name type="scientific">Microctonus hyperodae</name>
    <name type="common">Parasitoid wasp</name>
    <dbReference type="NCBI Taxonomy" id="165561"/>
    <lineage>
        <taxon>Eukaryota</taxon>
        <taxon>Metazoa</taxon>
        <taxon>Ecdysozoa</taxon>
        <taxon>Arthropoda</taxon>
        <taxon>Hexapoda</taxon>
        <taxon>Insecta</taxon>
        <taxon>Pterygota</taxon>
        <taxon>Neoptera</taxon>
        <taxon>Endopterygota</taxon>
        <taxon>Hymenoptera</taxon>
        <taxon>Apocrita</taxon>
        <taxon>Ichneumonoidea</taxon>
        <taxon>Braconidae</taxon>
        <taxon>Euphorinae</taxon>
        <taxon>Microctonus</taxon>
    </lineage>
</organism>
<proteinExistence type="predicted"/>
<dbReference type="Pfam" id="PF09820">
    <property type="entry name" value="AAA-ATPase_like"/>
    <property type="match status" value="2"/>
</dbReference>
<dbReference type="InterPro" id="IPR018631">
    <property type="entry name" value="AAA-ATPase-like_dom"/>
</dbReference>
<dbReference type="PANTHER" id="PTHR34825:SF1">
    <property type="entry name" value="AAA-ATPASE-LIKE DOMAIN-CONTAINING PROTEIN"/>
    <property type="match status" value="1"/>
</dbReference>
<dbReference type="InterPro" id="IPR027417">
    <property type="entry name" value="P-loop_NTPase"/>
</dbReference>
<dbReference type="SUPFAM" id="SSF52540">
    <property type="entry name" value="P-loop containing nucleoside triphosphate hydrolases"/>
    <property type="match status" value="1"/>
</dbReference>
<reference evidence="2" key="2">
    <citation type="submission" date="2023-03" db="EMBL/GenBank/DDBJ databases">
        <authorList>
            <person name="Inwood S.N."/>
            <person name="Skelly J.G."/>
            <person name="Guhlin J."/>
            <person name="Harrop T.W.R."/>
            <person name="Goldson S.G."/>
            <person name="Dearden P.K."/>
        </authorList>
    </citation>
    <scope>NUCLEOTIDE SEQUENCE</scope>
    <source>
        <strain evidence="2">Lincoln</strain>
        <tissue evidence="2">Whole body</tissue>
    </source>
</reference>
<feature type="domain" description="AAA-ATPase-like" evidence="1">
    <location>
        <begin position="31"/>
        <end position="77"/>
    </location>
</feature>
<dbReference type="EMBL" id="JAQQBR010000002">
    <property type="protein sequence ID" value="KAK0180648.1"/>
    <property type="molecule type" value="Genomic_DNA"/>
</dbReference>
<gene>
    <name evidence="2" type="ORF">PV327_003011</name>
</gene>
<name>A0AA39G3G3_MICHY</name>
<accession>A0AA39G3G3</accession>
<protein>
    <recommendedName>
        <fullName evidence="1">AAA-ATPase-like domain-containing protein</fullName>
    </recommendedName>
</protein>
<evidence type="ECO:0000259" key="1">
    <source>
        <dbReference type="Pfam" id="PF09820"/>
    </source>
</evidence>
<evidence type="ECO:0000313" key="2">
    <source>
        <dbReference type="EMBL" id="KAK0180648.1"/>
    </source>
</evidence>